<accession>F1Z0P2</accession>
<gene>
    <name evidence="1" type="ORF">SPB_0686</name>
</gene>
<organism evidence="1 2">
    <name type="scientific">Streptococcus parauberis NCFD 2020</name>
    <dbReference type="NCBI Taxonomy" id="873447"/>
    <lineage>
        <taxon>Bacteria</taxon>
        <taxon>Bacillati</taxon>
        <taxon>Bacillota</taxon>
        <taxon>Bacilli</taxon>
        <taxon>Lactobacillales</taxon>
        <taxon>Streptococcaceae</taxon>
        <taxon>Streptococcus</taxon>
    </lineage>
</organism>
<comment type="caution">
    <text evidence="1">The sequence shown here is derived from an EMBL/GenBank/DDBJ whole genome shotgun (WGS) entry which is preliminary data.</text>
</comment>
<evidence type="ECO:0000313" key="2">
    <source>
        <dbReference type="Proteomes" id="UP000003732"/>
    </source>
</evidence>
<dbReference type="Proteomes" id="UP000003732">
    <property type="component" value="Unassembled WGS sequence"/>
</dbReference>
<dbReference type="GeneID" id="61420365"/>
<reference evidence="1 2" key="1">
    <citation type="submission" date="2011-02" db="EMBL/GenBank/DDBJ databases">
        <authorList>
            <person name="Stanhope M.J."/>
            <person name="Durkin A.S."/>
            <person name="Hostetler J."/>
            <person name="Kim M."/>
            <person name="Radune D."/>
            <person name="Singh I."/>
            <person name="Town C.D."/>
        </authorList>
    </citation>
    <scope>NUCLEOTIDE SEQUENCE [LARGE SCALE GENOMIC DNA]</scope>
    <source>
        <strain evidence="1 2">NCFD 2020</strain>
    </source>
</reference>
<sequence>MDLKEIFRRILRRDRRQSTDVYLRRSQNYYKRNSIYLDNIYNKISTDVAMLRFKHVKVTRHENAVDEMQWFEQSDLAQVLTVSPNDHDTPIVFWSDVVRTMIKEGVAVVVPRYEKGVLTEIHLANKAYDWGTHSVKLRIDDFDIELDINNVWIFKNPKQNLSVQLNQITNIIDANLMTISNKLDEQNSWLKGFLKLGTKAADKELQDRVKKRVESMMETAQNGGIGYLEQGEEFQELQNVYSSASSDDLEFLKSQLYNGFGINEKLFTCDYTEEQYRAYFSSVLKLYQRVIDEEINRKYFSKTARTQGHKLVVYFDMTDITSLKDLSEFTFKAKYSGLMNSNELREMYLGLPGYVGGEVFESNKNAVQVGAEKGGDT</sequence>
<dbReference type="RefSeq" id="WP_003102369.1">
    <property type="nucleotide sequence ID" value="NZ_AEUT02000001.1"/>
</dbReference>
<name>F1Z0P2_9STRE</name>
<dbReference type="HOGENOM" id="CLU_902899_0_0_9"/>
<proteinExistence type="predicted"/>
<dbReference type="AlphaFoldDB" id="F1Z0P2"/>
<dbReference type="InterPro" id="IPR006944">
    <property type="entry name" value="Phage/GTA_portal"/>
</dbReference>
<dbReference type="Pfam" id="PF04860">
    <property type="entry name" value="Phage_portal"/>
    <property type="match status" value="1"/>
</dbReference>
<dbReference type="EMBL" id="AEUT02000001">
    <property type="protein sequence ID" value="EGE53043.1"/>
    <property type="molecule type" value="Genomic_DNA"/>
</dbReference>
<protein>
    <submittedName>
        <fullName evidence="1">Phage portal protein, HK97 family</fullName>
    </submittedName>
</protein>
<evidence type="ECO:0000313" key="1">
    <source>
        <dbReference type="EMBL" id="EGE53043.1"/>
    </source>
</evidence>
<dbReference type="eggNOG" id="COG4695">
    <property type="taxonomic scope" value="Bacteria"/>
</dbReference>